<name>A0ABQ8KGX8_9APHY</name>
<sequence length="1148" mass="126187">MSTPFAFVSLVTSDHYLPGALAVAAALRDLHPTPAQAPEVDFQTVCLVTPESVDVSTVKLLRRAFNVVIGVELIEQEDEKGLQLLGRPDLSHVLTKLHVFRLTQYQKIIFLDADVLPIRPLSHLFNIPHDFAAVPDVGWPDIFNSGVLALTPGQDKFDELIQLLKTKGSWDGGDQGLLNEWRGGDWHRLSFTYNTTPTAAYTYAPAYERFGSQISAIHFIGPNKPWASLQYRAPGVKSSQPHDPNIPAEEKRQQVYDFDSLVDRWFDVYDRYYRSDAPTARAEFEVRRYASVWDDGGRDEIGAELPPIAFSEAATPPGGALGLEDLRRIAVEGMSNLGATVADTEHAVQEGEYRSMPLGGRVDLMRPKPELKPQVEHAWTEGARQRRGDRDLTPTQEEYKQLYSSGGGGEGPRMHTLPTPGPNEVPPAPYHHGGSLPPAPSFPAQHGQWSDPQGPHQSYQGPSRQQHSQQHWQSTPEHEGRHHHYQHQQSFRHPPPPPQNSSPEHEPIPMPPVHHRPSPGHSPQNHSPPYHQHQHRHHHPHQHHQPQGHLSPPRPPSPPKLSWNAAVDPPPNNPPAVNAFPTDTYFPNVWDQSPSRQHDAAHQAFSPSVPYVPAPHSDAFFRPPPPAHIPEQLVRQGQYSNVFGHAPPVGPGSPPAQPVPDPAKVQAVFPWEQKPQHVPKRVFPAADAPPPTAKYIEEEGMTPSTQPQEGAQAPSPPTIGLPGHFAYANAWDTVPSIQKYASKLVRPHHQPPFQHVPYQNTSSPRRRSAQWVDDQGHRRWEKERERVVQARHDASSMDGDDEDDGDDDDEWDGQGTKDGTHGGGSHSGGRSRSGSTASVTATKGKKYRGRGVQTTSVETRHQAVQVKIRSPSTDVDGPRLRDPKQPPPTSKLAPEKTKRDMASSPILAKSRLLPPPTLLPPAPVPDFATDPDQMGQATPGLTQSLRQTAPFPSTASPTGLRSPQILGSPRTYSPPKVTSPPKAPSPSKMSPPKVPSPQRVTSPPRGASPRRLSSTQQQQLIATRKLSFGSSPPSKPVSPKVAPILTSTPPPSTPSPKLLRLSPPFGPPMSRSVSNETNLTSSPSTQGVPLTPDSATAAPPSRKGGRVWDPARGVDVFKRSSEEVLARFLRMGSFEDDERRQSQVQQQE</sequence>
<feature type="region of interest" description="Disordered" evidence="1">
    <location>
        <begin position="748"/>
        <end position="1110"/>
    </location>
</feature>
<feature type="region of interest" description="Disordered" evidence="1">
    <location>
        <begin position="702"/>
        <end position="721"/>
    </location>
</feature>
<feature type="compositionally biased region" description="Pro residues" evidence="1">
    <location>
        <begin position="913"/>
        <end position="924"/>
    </location>
</feature>
<dbReference type="RefSeq" id="XP_047779095.1">
    <property type="nucleotide sequence ID" value="XM_047920569.1"/>
</dbReference>
<feature type="compositionally biased region" description="Basic and acidic residues" evidence="1">
    <location>
        <begin position="363"/>
        <end position="400"/>
    </location>
</feature>
<keyword evidence="3" id="KW-1185">Reference proteome</keyword>
<dbReference type="InterPro" id="IPR029044">
    <property type="entry name" value="Nucleotide-diphossugar_trans"/>
</dbReference>
<dbReference type="CDD" id="cd02537">
    <property type="entry name" value="GT8_Glycogenin"/>
    <property type="match status" value="1"/>
</dbReference>
<reference evidence="2 3" key="1">
    <citation type="journal article" date="2021" name="Environ. Microbiol.">
        <title>Gene family expansions and transcriptome signatures uncover fungal adaptations to wood decay.</title>
        <authorList>
            <person name="Hage H."/>
            <person name="Miyauchi S."/>
            <person name="Viragh M."/>
            <person name="Drula E."/>
            <person name="Min B."/>
            <person name="Chaduli D."/>
            <person name="Navarro D."/>
            <person name="Favel A."/>
            <person name="Norest M."/>
            <person name="Lesage-Meessen L."/>
            <person name="Balint B."/>
            <person name="Merenyi Z."/>
            <person name="de Eugenio L."/>
            <person name="Morin E."/>
            <person name="Martinez A.T."/>
            <person name="Baldrian P."/>
            <person name="Stursova M."/>
            <person name="Martinez M.J."/>
            <person name="Novotny C."/>
            <person name="Magnuson J.K."/>
            <person name="Spatafora J.W."/>
            <person name="Maurice S."/>
            <person name="Pangilinan J."/>
            <person name="Andreopoulos W."/>
            <person name="LaButti K."/>
            <person name="Hundley H."/>
            <person name="Na H."/>
            <person name="Kuo A."/>
            <person name="Barry K."/>
            <person name="Lipzen A."/>
            <person name="Henrissat B."/>
            <person name="Riley R."/>
            <person name="Ahrendt S."/>
            <person name="Nagy L.G."/>
            <person name="Grigoriev I.V."/>
            <person name="Martin F."/>
            <person name="Rosso M.N."/>
        </authorList>
    </citation>
    <scope>NUCLEOTIDE SEQUENCE [LARGE SCALE GENOMIC DNA]</scope>
    <source>
        <strain evidence="2 3">CIRM-BRFM 1785</strain>
    </source>
</reference>
<organism evidence="2 3">
    <name type="scientific">Rhodofomes roseus</name>
    <dbReference type="NCBI Taxonomy" id="34475"/>
    <lineage>
        <taxon>Eukaryota</taxon>
        <taxon>Fungi</taxon>
        <taxon>Dikarya</taxon>
        <taxon>Basidiomycota</taxon>
        <taxon>Agaricomycotina</taxon>
        <taxon>Agaricomycetes</taxon>
        <taxon>Polyporales</taxon>
        <taxon>Rhodofomes</taxon>
    </lineage>
</organism>
<dbReference type="Pfam" id="PF01501">
    <property type="entry name" value="Glyco_transf_8"/>
    <property type="match status" value="1"/>
</dbReference>
<feature type="compositionally biased region" description="Basic residues" evidence="1">
    <location>
        <begin position="532"/>
        <end position="546"/>
    </location>
</feature>
<dbReference type="SUPFAM" id="SSF53448">
    <property type="entry name" value="Nucleotide-diphospho-sugar transferases"/>
    <property type="match status" value="1"/>
</dbReference>
<protein>
    <submittedName>
        <fullName evidence="2">Glycogenin</fullName>
    </submittedName>
</protein>
<feature type="compositionally biased region" description="Pro residues" evidence="1">
    <location>
        <begin position="419"/>
        <end position="429"/>
    </location>
</feature>
<dbReference type="Proteomes" id="UP000814176">
    <property type="component" value="Unassembled WGS sequence"/>
</dbReference>
<feature type="compositionally biased region" description="Polar residues" evidence="1">
    <location>
        <begin position="1011"/>
        <end position="1021"/>
    </location>
</feature>
<dbReference type="InterPro" id="IPR050587">
    <property type="entry name" value="GNT1/Glycosyltrans_8"/>
</dbReference>
<feature type="compositionally biased region" description="Polar residues" evidence="1">
    <location>
        <begin position="1071"/>
        <end position="1088"/>
    </location>
</feature>
<dbReference type="EMBL" id="JADCUA010000009">
    <property type="protein sequence ID" value="KAH9836926.1"/>
    <property type="molecule type" value="Genomic_DNA"/>
</dbReference>
<accession>A0ABQ8KGX8</accession>
<feature type="compositionally biased region" description="Basic and acidic residues" evidence="1">
    <location>
        <begin position="774"/>
        <end position="795"/>
    </location>
</feature>
<evidence type="ECO:0000256" key="1">
    <source>
        <dbReference type="SAM" id="MobiDB-lite"/>
    </source>
</evidence>
<feature type="compositionally biased region" description="Acidic residues" evidence="1">
    <location>
        <begin position="798"/>
        <end position="812"/>
    </location>
</feature>
<gene>
    <name evidence="2" type="ORF">C8Q71DRAFT_707559</name>
</gene>
<feature type="compositionally biased region" description="Low complexity" evidence="1">
    <location>
        <begin position="465"/>
        <end position="474"/>
    </location>
</feature>
<evidence type="ECO:0000313" key="3">
    <source>
        <dbReference type="Proteomes" id="UP000814176"/>
    </source>
</evidence>
<feature type="compositionally biased region" description="Polar residues" evidence="1">
    <location>
        <begin position="935"/>
        <end position="961"/>
    </location>
</feature>
<proteinExistence type="predicted"/>
<dbReference type="GeneID" id="72001301"/>
<dbReference type="Gene3D" id="3.90.550.10">
    <property type="entry name" value="Spore Coat Polysaccharide Biosynthesis Protein SpsA, Chain A"/>
    <property type="match status" value="1"/>
</dbReference>
<feature type="region of interest" description="Disordered" evidence="1">
    <location>
        <begin position="358"/>
        <end position="583"/>
    </location>
</feature>
<feature type="compositionally biased region" description="Low complexity" evidence="1">
    <location>
        <begin position="1037"/>
        <end position="1047"/>
    </location>
</feature>
<dbReference type="InterPro" id="IPR002495">
    <property type="entry name" value="Glyco_trans_8"/>
</dbReference>
<evidence type="ECO:0000313" key="2">
    <source>
        <dbReference type="EMBL" id="KAH9836926.1"/>
    </source>
</evidence>
<feature type="compositionally biased region" description="Polar residues" evidence="1">
    <location>
        <begin position="447"/>
        <end position="464"/>
    </location>
</feature>
<dbReference type="PANTHER" id="PTHR11183">
    <property type="entry name" value="GLYCOGENIN SUBFAMILY MEMBER"/>
    <property type="match status" value="1"/>
</dbReference>
<comment type="caution">
    <text evidence="2">The sequence shown here is derived from an EMBL/GenBank/DDBJ whole genome shotgun (WGS) entry which is preliminary data.</text>
</comment>